<feature type="non-terminal residue" evidence="1">
    <location>
        <position position="1"/>
    </location>
</feature>
<dbReference type="Gene3D" id="3.40.50.1820">
    <property type="entry name" value="alpha/beta hydrolase"/>
    <property type="match status" value="1"/>
</dbReference>
<dbReference type="InterPro" id="IPR017395">
    <property type="entry name" value="Chlorophyllase-like"/>
</dbReference>
<name>A0ABW9QXY2_9ACTN</name>
<accession>A0ABW9QXY2</accession>
<dbReference type="EMBL" id="WJHE01001181">
    <property type="protein sequence ID" value="MST34735.1"/>
    <property type="molecule type" value="Genomic_DNA"/>
</dbReference>
<feature type="non-terminal residue" evidence="1">
    <location>
        <position position="266"/>
    </location>
</feature>
<dbReference type="PANTHER" id="PTHR33428">
    <property type="entry name" value="CHLOROPHYLLASE-2, CHLOROPLASTIC"/>
    <property type="match status" value="1"/>
</dbReference>
<evidence type="ECO:0000313" key="2">
    <source>
        <dbReference type="Proteomes" id="UP000437736"/>
    </source>
</evidence>
<dbReference type="PANTHER" id="PTHR33428:SF14">
    <property type="entry name" value="CARBOXYLESTERASE TYPE B DOMAIN-CONTAINING PROTEIN"/>
    <property type="match status" value="1"/>
</dbReference>
<dbReference type="InterPro" id="IPR029058">
    <property type="entry name" value="AB_hydrolase_fold"/>
</dbReference>
<protein>
    <recommendedName>
        <fullName evidence="3">Alpha/beta hydrolase</fullName>
    </recommendedName>
</protein>
<sequence>PARTSGTGATPLRPAGGWPLIVFSQGYAISPAAYSLLLESWTREGYVVAAPSYPFTTPGAGPLDEADIVHHPAELAAVVAALSHPGGVLAGTVDAGRVGLVGHSDGGDVTDAAVNNTCCRIDGVRAAVILSGAELTSFPGTYEPDAAVPLLVVQGDEDPINPPGCGQQIYDAQTGARYYLDLLGAGHHSPYLDPADLAAFRDSDLARAPAYRRVVDAVTLAFWQRYLAGSTHTAASIESAAADPGLAALTAGPAVPIVGACPGAPT</sequence>
<keyword evidence="2" id="KW-1185">Reference proteome</keyword>
<dbReference type="SUPFAM" id="SSF53474">
    <property type="entry name" value="alpha/beta-Hydrolases"/>
    <property type="match status" value="1"/>
</dbReference>
<gene>
    <name evidence="1" type="ORF">GHK86_18655</name>
</gene>
<reference evidence="1 2" key="1">
    <citation type="submission" date="2019-11" db="EMBL/GenBank/DDBJ databases">
        <title>Acidiferrimicrobium australis gen. nov., sp. nov., an acidophilic and obligately heterotrophic, member of the Actinobacteria that catalyses dissimilatory oxido- reduction of iron isolated from metal-rich acidic water in Chile.</title>
        <authorList>
            <person name="Gonzalez D."/>
            <person name="Huber K."/>
            <person name="Hedrich S."/>
            <person name="Rojas-Villalobos C."/>
            <person name="Quatrini R."/>
            <person name="Dinamarca M.A."/>
            <person name="Schwarz A."/>
            <person name="Canales C."/>
            <person name="Nancucheo I."/>
        </authorList>
    </citation>
    <scope>NUCLEOTIDE SEQUENCE [LARGE SCALE GENOMIC DNA]</scope>
    <source>
        <strain evidence="1 2">USS-CCA1</strain>
    </source>
</reference>
<dbReference type="Pfam" id="PF07224">
    <property type="entry name" value="Chlorophyllase"/>
    <property type="match status" value="1"/>
</dbReference>
<comment type="caution">
    <text evidence="1">The sequence shown here is derived from an EMBL/GenBank/DDBJ whole genome shotgun (WGS) entry which is preliminary data.</text>
</comment>
<evidence type="ECO:0008006" key="3">
    <source>
        <dbReference type="Google" id="ProtNLM"/>
    </source>
</evidence>
<evidence type="ECO:0000313" key="1">
    <source>
        <dbReference type="EMBL" id="MST34735.1"/>
    </source>
</evidence>
<organism evidence="1 2">
    <name type="scientific">Acidiferrimicrobium australe</name>
    <dbReference type="NCBI Taxonomy" id="2664430"/>
    <lineage>
        <taxon>Bacteria</taxon>
        <taxon>Bacillati</taxon>
        <taxon>Actinomycetota</taxon>
        <taxon>Acidimicrobiia</taxon>
        <taxon>Acidimicrobiales</taxon>
        <taxon>Acidimicrobiaceae</taxon>
        <taxon>Acidiferrimicrobium</taxon>
    </lineage>
</organism>
<proteinExistence type="predicted"/>
<dbReference type="Proteomes" id="UP000437736">
    <property type="component" value="Unassembled WGS sequence"/>
</dbReference>